<gene>
    <name evidence="1" type="ORF">DFQ59_10376</name>
</gene>
<dbReference type="PIRSF" id="PIRSF028304">
    <property type="entry name" value="UCP028304"/>
    <property type="match status" value="1"/>
</dbReference>
<dbReference type="InterPro" id="IPR010272">
    <property type="entry name" value="T6SS_TssF"/>
</dbReference>
<dbReference type="AlphaFoldDB" id="A0A369CAQ7"/>
<dbReference type="Proteomes" id="UP000252707">
    <property type="component" value="Unassembled WGS sequence"/>
</dbReference>
<dbReference type="EMBL" id="QPJY01000003">
    <property type="protein sequence ID" value="RCX31112.1"/>
    <property type="molecule type" value="Genomic_DNA"/>
</dbReference>
<dbReference type="NCBIfam" id="TIGR03359">
    <property type="entry name" value="VI_chp_6"/>
    <property type="match status" value="1"/>
</dbReference>
<dbReference type="PANTHER" id="PTHR35370:SF1">
    <property type="entry name" value="TYPE VI SECRETION SYSTEM COMPONENT TSSF1"/>
    <property type="match status" value="1"/>
</dbReference>
<reference evidence="1 2" key="1">
    <citation type="submission" date="2018-07" db="EMBL/GenBank/DDBJ databases">
        <title>Genomic Encyclopedia of Type Strains, Phase IV (KMG-IV): sequencing the most valuable type-strain genomes for metagenomic binning, comparative biology and taxonomic classification.</title>
        <authorList>
            <person name="Goeker M."/>
        </authorList>
    </citation>
    <scope>NUCLEOTIDE SEQUENCE [LARGE SCALE GENOMIC DNA]</scope>
    <source>
        <strain evidence="1 2">DSM 26407</strain>
    </source>
</reference>
<sequence length="625" mass="69283">MDPRLLKYYNQELQYIRDMGGEFAREYPKIAARLSLDGFECTDPYVERLLEGFAFLAARVQLKLDAEFPHFTQHLLEMVYPHYLAPTPSMAVVQFQPDPGEGSLADGFTLPRQSVLRSVLGRNEQTPCEYRTAQEVTLWPLELARAEYFTGTGPVAGGILPDPRRIKSGLRLRLRATAGLTFDKIALDRLPLHLRGTDEVPTHLLEQILAHTTAVAVQSAASPAPWGELLPAGSVGQPGFGDAEALLPHGPQSFQGYRLLAEYFAFPSRFMFVELTGLGAALRRCTEAEADVILLFDRPDPVLENRVGTDQFALFCSPVVNLFPKRCDRIHLGDHVPDHHVVPDRTRPMDFEIHTVTGVEGYGVGSSNRQDFMPFYALGEPSLGNRSRSYYTVRRVPRALSEQQHRTGTRSSYVGHELYLALVDADEAPYRGDLRQLAVSALCTNRDLPLHLRMGLGATDFTLESGAPVKAVRCVAGPTRPRPTTAEGEMAWRLISHLSLNYLSLADSDPEQGAAALRELLGLYGDTHTAHIHKQVEGVKSIAAVPVVRRLPATGPITFGRGLEVTVTFDEGAFEGASVFLLGAVLEQFFAKYVSINTFSETVIRTLDRGEVMRWPPRIGRRQQI</sequence>
<dbReference type="OrthoDB" id="9763676at2"/>
<evidence type="ECO:0000313" key="1">
    <source>
        <dbReference type="EMBL" id="RCX31112.1"/>
    </source>
</evidence>
<protein>
    <submittedName>
        <fullName evidence="1">Type VI secretion system protein ImpG</fullName>
    </submittedName>
</protein>
<keyword evidence="2" id="KW-1185">Reference proteome</keyword>
<comment type="caution">
    <text evidence="1">The sequence shown here is derived from an EMBL/GenBank/DDBJ whole genome shotgun (WGS) entry which is preliminary data.</text>
</comment>
<accession>A0A369CAQ7</accession>
<dbReference type="Pfam" id="PF05947">
    <property type="entry name" value="T6SS_TssF"/>
    <property type="match status" value="1"/>
</dbReference>
<proteinExistence type="predicted"/>
<evidence type="ECO:0000313" key="2">
    <source>
        <dbReference type="Proteomes" id="UP000252707"/>
    </source>
</evidence>
<name>A0A369CAQ7_9GAMM</name>
<dbReference type="RefSeq" id="WP_114279304.1">
    <property type="nucleotide sequence ID" value="NZ_QPJY01000003.1"/>
</dbReference>
<dbReference type="PANTHER" id="PTHR35370">
    <property type="entry name" value="CYTOPLASMIC PROTEIN-RELATED-RELATED"/>
    <property type="match status" value="1"/>
</dbReference>
<organism evidence="1 2">
    <name type="scientific">Thioalbus denitrificans</name>
    <dbReference type="NCBI Taxonomy" id="547122"/>
    <lineage>
        <taxon>Bacteria</taxon>
        <taxon>Pseudomonadati</taxon>
        <taxon>Pseudomonadota</taxon>
        <taxon>Gammaproteobacteria</taxon>
        <taxon>Chromatiales</taxon>
        <taxon>Ectothiorhodospiraceae</taxon>
        <taxon>Thioalbus</taxon>
    </lineage>
</organism>